<dbReference type="PROSITE" id="PS51292">
    <property type="entry name" value="ZF_RING_CH"/>
    <property type="match status" value="1"/>
</dbReference>
<evidence type="ECO:0000256" key="4">
    <source>
        <dbReference type="ARBA" id="ARBA00012483"/>
    </source>
</evidence>
<dbReference type="InterPro" id="IPR011016">
    <property type="entry name" value="Znf_RING-CH"/>
</dbReference>
<evidence type="ECO:0000259" key="14">
    <source>
        <dbReference type="PROSITE" id="PS51292"/>
    </source>
</evidence>
<comment type="catalytic activity">
    <reaction evidence="1">
        <text>S-ubiquitinyl-[E2 ubiquitin-conjugating enzyme]-L-cysteine + [acceptor protein]-L-lysine = [E2 ubiquitin-conjugating enzyme]-L-cysteine + N(6)-ubiquitinyl-[acceptor protein]-L-lysine.</text>
        <dbReference type="EC" id="2.3.2.27"/>
    </reaction>
</comment>
<feature type="domain" description="RING-CH-type" evidence="14">
    <location>
        <begin position="11"/>
        <end position="72"/>
    </location>
</feature>
<dbReference type="SMART" id="SM00744">
    <property type="entry name" value="RINGv"/>
    <property type="match status" value="1"/>
</dbReference>
<evidence type="ECO:0000256" key="5">
    <source>
        <dbReference type="ARBA" id="ARBA00022679"/>
    </source>
</evidence>
<evidence type="ECO:0000256" key="11">
    <source>
        <dbReference type="ARBA" id="ARBA00022989"/>
    </source>
</evidence>
<dbReference type="OrthoDB" id="1108038at2759"/>
<evidence type="ECO:0000256" key="9">
    <source>
        <dbReference type="ARBA" id="ARBA00022786"/>
    </source>
</evidence>
<evidence type="ECO:0000256" key="12">
    <source>
        <dbReference type="ARBA" id="ARBA00023136"/>
    </source>
</evidence>
<dbReference type="EMBL" id="KZ308568">
    <property type="protein sequence ID" value="KAG8231683.1"/>
    <property type="molecule type" value="Genomic_DNA"/>
</dbReference>
<dbReference type="EC" id="2.3.2.27" evidence="4"/>
<dbReference type="GO" id="GO:0005789">
    <property type="term" value="C:endoplasmic reticulum membrane"/>
    <property type="evidence" value="ECO:0007669"/>
    <property type="project" value="TreeGrafter"/>
</dbReference>
<evidence type="ECO:0000256" key="8">
    <source>
        <dbReference type="ARBA" id="ARBA00022771"/>
    </source>
</evidence>
<keyword evidence="16" id="KW-1185">Reference proteome</keyword>
<dbReference type="FunFam" id="3.30.40.10:FF:000287">
    <property type="entry name" value="RING finger membrane protein"/>
    <property type="match status" value="1"/>
</dbReference>
<evidence type="ECO:0000256" key="7">
    <source>
        <dbReference type="ARBA" id="ARBA00022723"/>
    </source>
</evidence>
<evidence type="ECO:0000256" key="10">
    <source>
        <dbReference type="ARBA" id="ARBA00022833"/>
    </source>
</evidence>
<gene>
    <name evidence="15" type="ORF">J437_LFUL007458</name>
</gene>
<evidence type="ECO:0000313" key="16">
    <source>
        <dbReference type="Proteomes" id="UP000792457"/>
    </source>
</evidence>
<evidence type="ECO:0000256" key="3">
    <source>
        <dbReference type="ARBA" id="ARBA00004906"/>
    </source>
</evidence>
<keyword evidence="9" id="KW-0833">Ubl conjugation pathway</keyword>
<dbReference type="GO" id="GO:0036503">
    <property type="term" value="P:ERAD pathway"/>
    <property type="evidence" value="ECO:0007669"/>
    <property type="project" value="TreeGrafter"/>
</dbReference>
<name>A0A8K0KC60_LADFU</name>
<keyword evidence="7" id="KW-0479">Metal-binding</keyword>
<feature type="transmembrane region" description="Helical" evidence="13">
    <location>
        <begin position="153"/>
        <end position="173"/>
    </location>
</feature>
<reference evidence="15" key="1">
    <citation type="submission" date="2013-04" db="EMBL/GenBank/DDBJ databases">
        <authorList>
            <person name="Qu J."/>
            <person name="Murali S.C."/>
            <person name="Bandaranaike D."/>
            <person name="Bellair M."/>
            <person name="Blankenburg K."/>
            <person name="Chao H."/>
            <person name="Dinh H."/>
            <person name="Doddapaneni H."/>
            <person name="Downs B."/>
            <person name="Dugan-Rocha S."/>
            <person name="Elkadiri S."/>
            <person name="Gnanaolivu R.D."/>
            <person name="Hernandez B."/>
            <person name="Javaid M."/>
            <person name="Jayaseelan J.C."/>
            <person name="Lee S."/>
            <person name="Li M."/>
            <person name="Ming W."/>
            <person name="Munidasa M."/>
            <person name="Muniz J."/>
            <person name="Nguyen L."/>
            <person name="Ongeri F."/>
            <person name="Osuji N."/>
            <person name="Pu L.-L."/>
            <person name="Puazo M."/>
            <person name="Qu C."/>
            <person name="Quiroz J."/>
            <person name="Raj R."/>
            <person name="Weissenberger G."/>
            <person name="Xin Y."/>
            <person name="Zou X."/>
            <person name="Han Y."/>
            <person name="Richards S."/>
            <person name="Worley K."/>
            <person name="Muzny D."/>
            <person name="Gibbs R."/>
        </authorList>
    </citation>
    <scope>NUCLEOTIDE SEQUENCE</scope>
    <source>
        <strain evidence="15">Sampled in the wild</strain>
    </source>
</reference>
<keyword evidence="12 13" id="KW-0472">Membrane</keyword>
<keyword evidence="8" id="KW-0863">Zinc-finger</keyword>
<evidence type="ECO:0000256" key="13">
    <source>
        <dbReference type="SAM" id="Phobius"/>
    </source>
</evidence>
<dbReference type="PANTHER" id="PTHR13145:SF0">
    <property type="entry name" value="E3 UBIQUITIN-PROTEIN LIGASE MARCHF6"/>
    <property type="match status" value="1"/>
</dbReference>
<comment type="pathway">
    <text evidence="3">Protein modification; protein ubiquitination.</text>
</comment>
<evidence type="ECO:0000256" key="1">
    <source>
        <dbReference type="ARBA" id="ARBA00000900"/>
    </source>
</evidence>
<comment type="caution">
    <text evidence="15">The sequence shown here is derived from an EMBL/GenBank/DDBJ whole genome shotgun (WGS) entry which is preliminary data.</text>
</comment>
<dbReference type="CDD" id="cd16702">
    <property type="entry name" value="RING_CH-C4HC3_MARCH6"/>
    <property type="match status" value="1"/>
</dbReference>
<reference evidence="15" key="2">
    <citation type="submission" date="2017-10" db="EMBL/GenBank/DDBJ databases">
        <title>Ladona fulva Genome sequencing and assembly.</title>
        <authorList>
            <person name="Murali S."/>
            <person name="Richards S."/>
            <person name="Bandaranaike D."/>
            <person name="Bellair M."/>
            <person name="Blankenburg K."/>
            <person name="Chao H."/>
            <person name="Dinh H."/>
            <person name="Doddapaneni H."/>
            <person name="Dugan-Rocha S."/>
            <person name="Elkadiri S."/>
            <person name="Gnanaolivu R."/>
            <person name="Hernandez B."/>
            <person name="Skinner E."/>
            <person name="Javaid M."/>
            <person name="Lee S."/>
            <person name="Li M."/>
            <person name="Ming W."/>
            <person name="Munidasa M."/>
            <person name="Muniz J."/>
            <person name="Nguyen L."/>
            <person name="Hughes D."/>
            <person name="Osuji N."/>
            <person name="Pu L.-L."/>
            <person name="Puazo M."/>
            <person name="Qu C."/>
            <person name="Quiroz J."/>
            <person name="Raj R."/>
            <person name="Weissenberger G."/>
            <person name="Xin Y."/>
            <person name="Zou X."/>
            <person name="Han Y."/>
            <person name="Worley K."/>
            <person name="Muzny D."/>
            <person name="Gibbs R."/>
        </authorList>
    </citation>
    <scope>NUCLEOTIDE SEQUENCE</scope>
    <source>
        <strain evidence="15">Sampled in the wild</strain>
    </source>
</reference>
<keyword evidence="6 13" id="KW-0812">Transmembrane</keyword>
<dbReference type="AlphaFoldDB" id="A0A8K0KC60"/>
<evidence type="ECO:0000256" key="2">
    <source>
        <dbReference type="ARBA" id="ARBA00004141"/>
    </source>
</evidence>
<dbReference type="Proteomes" id="UP000792457">
    <property type="component" value="Unassembled WGS sequence"/>
</dbReference>
<dbReference type="SUPFAM" id="SSF57850">
    <property type="entry name" value="RING/U-box"/>
    <property type="match status" value="1"/>
</dbReference>
<evidence type="ECO:0000313" key="15">
    <source>
        <dbReference type="EMBL" id="KAG8231683.1"/>
    </source>
</evidence>
<feature type="transmembrane region" description="Helical" evidence="13">
    <location>
        <begin position="103"/>
        <end position="125"/>
    </location>
</feature>
<evidence type="ECO:0000256" key="6">
    <source>
        <dbReference type="ARBA" id="ARBA00022692"/>
    </source>
</evidence>
<dbReference type="InterPro" id="IPR013083">
    <property type="entry name" value="Znf_RING/FYVE/PHD"/>
</dbReference>
<sequence>MEDDNGKDGGNGNGSGDICRVCRCEGTSDRPLFHPCLCAGSIKFIHQECLVQWMRYSRKEFCELCGYLFSFTPIYAADMPGRLPLKDVISGLAASVARAAKHWIHYSLVALAWLGFVPLTAYRVYRCLFTGSVSSILTLPLDLLSMDNLGSDVLHGFLVVSCTLVAFIGLVWLREQILHGGGPDWMDGGIAPAAPPEPVPPDLVPGQDGAQLGGDIPPEDGVAEEEQVGDGVIDGGEVEVGREGGAEGDGLGGAGGQAAGEWNHMEWERAAEELTWERLLGLDGSLMFLEHVFWVVSLNTLFVLVFAFCPYHVGHFAVVALSLWNNRRALASSLAAASRFEGLVTTLVGYCALGIALALLHAIASALKLARARHLLALCCLVVKVSLLSVVEIGVLPLACGWWLDVCSLALFDAALKDRELGFRLAPGTSLFLHWLFGMM</sequence>
<organism evidence="15 16">
    <name type="scientific">Ladona fulva</name>
    <name type="common">Scarce chaser dragonfly</name>
    <name type="synonym">Libellula fulva</name>
    <dbReference type="NCBI Taxonomy" id="123851"/>
    <lineage>
        <taxon>Eukaryota</taxon>
        <taxon>Metazoa</taxon>
        <taxon>Ecdysozoa</taxon>
        <taxon>Arthropoda</taxon>
        <taxon>Hexapoda</taxon>
        <taxon>Insecta</taxon>
        <taxon>Pterygota</taxon>
        <taxon>Palaeoptera</taxon>
        <taxon>Odonata</taxon>
        <taxon>Epiprocta</taxon>
        <taxon>Anisoptera</taxon>
        <taxon>Libelluloidea</taxon>
        <taxon>Libellulidae</taxon>
        <taxon>Ladona</taxon>
    </lineage>
</organism>
<feature type="transmembrane region" description="Helical" evidence="13">
    <location>
        <begin position="343"/>
        <end position="363"/>
    </location>
</feature>
<comment type="subcellular location">
    <subcellularLocation>
        <location evidence="2">Membrane</location>
        <topology evidence="2">Multi-pass membrane protein</topology>
    </subcellularLocation>
</comment>
<feature type="transmembrane region" description="Helical" evidence="13">
    <location>
        <begin position="375"/>
        <end position="404"/>
    </location>
</feature>
<accession>A0A8K0KC60</accession>
<dbReference type="PANTHER" id="PTHR13145">
    <property type="entry name" value="SSM4 PROTEIN"/>
    <property type="match status" value="1"/>
</dbReference>
<dbReference type="Gene3D" id="3.30.40.10">
    <property type="entry name" value="Zinc/RING finger domain, C3HC4 (zinc finger)"/>
    <property type="match status" value="1"/>
</dbReference>
<keyword evidence="5" id="KW-0808">Transferase</keyword>
<dbReference type="GO" id="GO:0061630">
    <property type="term" value="F:ubiquitin protein ligase activity"/>
    <property type="evidence" value="ECO:0007669"/>
    <property type="project" value="UniProtKB-EC"/>
</dbReference>
<dbReference type="Pfam" id="PF12906">
    <property type="entry name" value="RINGv"/>
    <property type="match status" value="1"/>
</dbReference>
<keyword evidence="11 13" id="KW-1133">Transmembrane helix</keyword>
<protein>
    <recommendedName>
        <fullName evidence="4">RING-type E3 ubiquitin transferase</fullName>
        <ecNumber evidence="4">2.3.2.27</ecNumber>
    </recommendedName>
</protein>
<proteinExistence type="predicted"/>
<keyword evidence="10" id="KW-0862">Zinc</keyword>
<dbReference type="GO" id="GO:0008270">
    <property type="term" value="F:zinc ion binding"/>
    <property type="evidence" value="ECO:0007669"/>
    <property type="project" value="UniProtKB-KW"/>
</dbReference>
<feature type="transmembrane region" description="Helical" evidence="13">
    <location>
        <begin position="292"/>
        <end position="323"/>
    </location>
</feature>